<protein>
    <recommendedName>
        <fullName evidence="3">TetR family transcriptional regulator</fullName>
    </recommendedName>
</protein>
<reference evidence="1 2" key="1">
    <citation type="submission" date="2024-09" db="EMBL/GenBank/DDBJ databases">
        <authorList>
            <person name="Sun Q."/>
            <person name="Mori K."/>
        </authorList>
    </citation>
    <scope>NUCLEOTIDE SEQUENCE [LARGE SCALE GENOMIC DNA]</scope>
    <source>
        <strain evidence="1 2">TBRC 0563</strain>
    </source>
</reference>
<keyword evidence="2" id="KW-1185">Reference proteome</keyword>
<dbReference type="Gene3D" id="1.10.357.10">
    <property type="entry name" value="Tetracycline Repressor, domain 2"/>
    <property type="match status" value="1"/>
</dbReference>
<dbReference type="SUPFAM" id="SSF48498">
    <property type="entry name" value="Tetracyclin repressor-like, C-terminal domain"/>
    <property type="match status" value="1"/>
</dbReference>
<gene>
    <name evidence="1" type="ORF">ACFFNX_39510</name>
</gene>
<evidence type="ECO:0000313" key="2">
    <source>
        <dbReference type="Proteomes" id="UP001589627"/>
    </source>
</evidence>
<dbReference type="Proteomes" id="UP001589627">
    <property type="component" value="Unassembled WGS sequence"/>
</dbReference>
<evidence type="ECO:0000313" key="1">
    <source>
        <dbReference type="EMBL" id="MFB9838262.1"/>
    </source>
</evidence>
<proteinExistence type="predicted"/>
<name>A0ABV5YWF3_9ACTN</name>
<evidence type="ECO:0008006" key="3">
    <source>
        <dbReference type="Google" id="ProtNLM"/>
    </source>
</evidence>
<dbReference type="RefSeq" id="WP_378211279.1">
    <property type="nucleotide sequence ID" value="NZ_JBHLZP010000487.1"/>
</dbReference>
<dbReference type="InterPro" id="IPR036271">
    <property type="entry name" value="Tet_transcr_reg_TetR-rel_C_sf"/>
</dbReference>
<comment type="caution">
    <text evidence="1">The sequence shown here is derived from an EMBL/GenBank/DDBJ whole genome shotgun (WGS) entry which is preliminary data.</text>
</comment>
<organism evidence="1 2">
    <name type="scientific">Actinoallomurus acaciae</name>
    <dbReference type="NCBI Taxonomy" id="502577"/>
    <lineage>
        <taxon>Bacteria</taxon>
        <taxon>Bacillati</taxon>
        <taxon>Actinomycetota</taxon>
        <taxon>Actinomycetes</taxon>
        <taxon>Streptosporangiales</taxon>
        <taxon>Thermomonosporaceae</taxon>
        <taxon>Actinoallomurus</taxon>
    </lineage>
</organism>
<sequence>MDLGTPGRDPRALASLLLNTVVGMRVIAKSTDTPDRLHRTVDALLDSL</sequence>
<dbReference type="EMBL" id="JBHLZP010000487">
    <property type="protein sequence ID" value="MFB9838262.1"/>
    <property type="molecule type" value="Genomic_DNA"/>
</dbReference>
<accession>A0ABV5YWF3</accession>